<feature type="compositionally biased region" description="Polar residues" evidence="1">
    <location>
        <begin position="529"/>
        <end position="539"/>
    </location>
</feature>
<gene>
    <name evidence="2" type="ORF">ABL_05996</name>
</gene>
<sequence>MTFTNVLPADLYEGTVDGIAIKWTHNAKARLTTNAIEYRVNATAMKAATEHFTHKCSKRLGKATAIIIGSFHKFTTITRTGKEKAAHSHITLSLNPGGVKVHVNVTLPEGGAVENAQWRDESVVLRRRAIADPSLSVGEYDELSDRAASSNDEADKPCNTTYFELLWDILTLCSDIHSAASAAGEMTGAELMAELEFLPFCQLLLLSSVQAPSYYHITLTFGPQSSTAMAASQDSVSFDAIIQADRKRRRNEELANKLLSKKKTTNPPTKPTGKTQNVKPGSLASRIGVAKRSASSTLPAKTTPSIPAPARQGARQNARPSNKRRPDENRLLSALNPASGQANVRNGGGLSIKGKGSGPFVVVGSNFAPGTTAADIQSALEPVSGPILRCWVTAQHPVVTAEITFAERQAAEGAVANFHNQRADGRILSFHLKQPANPDLFERSNAQPAVQNSQSFSDLREQADRDRRSHRLADAAVQDGRWGFNDQNQAGQGPSRGNRRNRGGRKARGGAQNTQETGLYSDEMMVDAPQQNQRNRGRR</sequence>
<dbReference type="VEuPathDB" id="FungiDB:An16g05470"/>
<feature type="compositionally biased region" description="Basic and acidic residues" evidence="1">
    <location>
        <begin position="458"/>
        <end position="473"/>
    </location>
</feature>
<dbReference type="Gene3D" id="3.30.70.330">
    <property type="match status" value="1"/>
</dbReference>
<feature type="compositionally biased region" description="Basic residues" evidence="1">
    <location>
        <begin position="497"/>
        <end position="508"/>
    </location>
</feature>
<dbReference type="EMBL" id="BCMY01000009">
    <property type="protein sequence ID" value="GAQ43335.1"/>
    <property type="molecule type" value="Genomic_DNA"/>
</dbReference>
<evidence type="ECO:0008006" key="4">
    <source>
        <dbReference type="Google" id="ProtNLM"/>
    </source>
</evidence>
<dbReference type="SUPFAM" id="SSF54928">
    <property type="entry name" value="RNA-binding domain, RBD"/>
    <property type="match status" value="1"/>
</dbReference>
<dbReference type="InterPro" id="IPR035979">
    <property type="entry name" value="RBD_domain_sf"/>
</dbReference>
<evidence type="ECO:0000256" key="1">
    <source>
        <dbReference type="SAM" id="MobiDB-lite"/>
    </source>
</evidence>
<dbReference type="Proteomes" id="UP000068243">
    <property type="component" value="Unassembled WGS sequence"/>
</dbReference>
<dbReference type="PaxDb" id="5061-CADANGAP00012773"/>
<feature type="region of interest" description="Disordered" evidence="1">
    <location>
        <begin position="255"/>
        <end position="328"/>
    </location>
</feature>
<evidence type="ECO:0000313" key="2">
    <source>
        <dbReference type="EMBL" id="GAQ43335.1"/>
    </source>
</evidence>
<protein>
    <recommendedName>
        <fullName evidence="4">RRM domain-containing protein</fullName>
    </recommendedName>
</protein>
<dbReference type="AlphaFoldDB" id="A0A100ILB0"/>
<feature type="region of interest" description="Disordered" evidence="1">
    <location>
        <begin position="446"/>
        <end position="539"/>
    </location>
</feature>
<organism evidence="2 3">
    <name type="scientific">Aspergillus niger</name>
    <dbReference type="NCBI Taxonomy" id="5061"/>
    <lineage>
        <taxon>Eukaryota</taxon>
        <taxon>Fungi</taxon>
        <taxon>Dikarya</taxon>
        <taxon>Ascomycota</taxon>
        <taxon>Pezizomycotina</taxon>
        <taxon>Eurotiomycetes</taxon>
        <taxon>Eurotiomycetidae</taxon>
        <taxon>Eurotiales</taxon>
        <taxon>Aspergillaceae</taxon>
        <taxon>Aspergillus</taxon>
        <taxon>Aspergillus subgen. Circumdati</taxon>
    </lineage>
</organism>
<reference evidence="3" key="1">
    <citation type="journal article" date="2016" name="Genome Announc.">
        <title>Draft genome sequence of Aspergillus niger strain An76.</title>
        <authorList>
            <person name="Gong W."/>
            <person name="Cheng Z."/>
            <person name="Zhang H."/>
            <person name="Liu L."/>
            <person name="Gao P."/>
            <person name="Wang L."/>
        </authorList>
    </citation>
    <scope>NUCLEOTIDE SEQUENCE [LARGE SCALE GENOMIC DNA]</scope>
    <source>
        <strain evidence="3">An76</strain>
    </source>
</reference>
<feature type="compositionally biased region" description="Polar residues" evidence="1">
    <location>
        <begin position="446"/>
        <end position="457"/>
    </location>
</feature>
<accession>A0A100ILB0</accession>
<proteinExistence type="predicted"/>
<dbReference type="VEuPathDB" id="FungiDB:ASPNIDRAFT2_1166244"/>
<evidence type="ECO:0000313" key="3">
    <source>
        <dbReference type="Proteomes" id="UP000068243"/>
    </source>
</evidence>
<comment type="caution">
    <text evidence="2">The sequence shown here is derived from an EMBL/GenBank/DDBJ whole genome shotgun (WGS) entry which is preliminary data.</text>
</comment>
<dbReference type="GO" id="GO:0003676">
    <property type="term" value="F:nucleic acid binding"/>
    <property type="evidence" value="ECO:0007669"/>
    <property type="project" value="InterPro"/>
</dbReference>
<dbReference type="VEuPathDB" id="FungiDB:ATCC64974_68820"/>
<feature type="compositionally biased region" description="Low complexity" evidence="1">
    <location>
        <begin position="265"/>
        <end position="275"/>
    </location>
</feature>
<dbReference type="OrthoDB" id="5374349at2759"/>
<name>A0A100ILB0_ASPNG</name>
<dbReference type="InterPro" id="IPR012677">
    <property type="entry name" value="Nucleotide-bd_a/b_plait_sf"/>
</dbReference>
<dbReference type="VEuPathDB" id="FungiDB:M747DRAFT_330565"/>
<feature type="compositionally biased region" description="Polar residues" evidence="1">
    <location>
        <begin position="293"/>
        <end position="305"/>
    </location>
</feature>